<accession>A0A853CFN2</accession>
<feature type="region of interest" description="Disordered" evidence="1">
    <location>
        <begin position="25"/>
        <end position="51"/>
    </location>
</feature>
<organism evidence="3 4">
    <name type="scientific">Petropleomorpha daqingensis</name>
    <dbReference type="NCBI Taxonomy" id="2026353"/>
    <lineage>
        <taxon>Bacteria</taxon>
        <taxon>Bacillati</taxon>
        <taxon>Actinomycetota</taxon>
        <taxon>Actinomycetes</taxon>
        <taxon>Geodermatophilales</taxon>
        <taxon>Geodermatophilaceae</taxon>
        <taxon>Petropleomorpha</taxon>
    </lineage>
</organism>
<sequence length="51" mass="5550">MTEGGEDQQTPDLLAAMGRHLVQGRHLSRPTPIATCPAGRGWTTRPTPARR</sequence>
<name>A0A853CFN2_9ACTN</name>
<dbReference type="EMBL" id="JACBZT010000001">
    <property type="protein sequence ID" value="NYJ06714.1"/>
    <property type="molecule type" value="Genomic_DNA"/>
</dbReference>
<proteinExistence type="predicted"/>
<evidence type="ECO:0000313" key="4">
    <source>
        <dbReference type="Proteomes" id="UP000541969"/>
    </source>
</evidence>
<dbReference type="InterPro" id="IPR035919">
    <property type="entry name" value="EAL_sf"/>
</dbReference>
<dbReference type="InterPro" id="IPR001633">
    <property type="entry name" value="EAL_dom"/>
</dbReference>
<reference evidence="3 4" key="1">
    <citation type="submission" date="2020-07" db="EMBL/GenBank/DDBJ databases">
        <title>Sequencing the genomes of 1000 actinobacteria strains.</title>
        <authorList>
            <person name="Klenk H.-P."/>
        </authorList>
    </citation>
    <scope>NUCLEOTIDE SEQUENCE [LARGE SCALE GENOMIC DNA]</scope>
    <source>
        <strain evidence="3 4">DSM 104001</strain>
    </source>
</reference>
<feature type="domain" description="EAL" evidence="2">
    <location>
        <begin position="1"/>
        <end position="44"/>
    </location>
</feature>
<evidence type="ECO:0000256" key="1">
    <source>
        <dbReference type="SAM" id="MobiDB-lite"/>
    </source>
</evidence>
<dbReference type="AlphaFoldDB" id="A0A853CFN2"/>
<evidence type="ECO:0000259" key="2">
    <source>
        <dbReference type="PROSITE" id="PS50883"/>
    </source>
</evidence>
<dbReference type="PROSITE" id="PS50883">
    <property type="entry name" value="EAL"/>
    <property type="match status" value="1"/>
</dbReference>
<gene>
    <name evidence="3" type="ORF">GGQ55_002992</name>
</gene>
<keyword evidence="4" id="KW-1185">Reference proteome</keyword>
<dbReference type="RefSeq" id="WP_179718034.1">
    <property type="nucleotide sequence ID" value="NZ_JACBZT010000001.1"/>
</dbReference>
<dbReference type="SUPFAM" id="SSF141868">
    <property type="entry name" value="EAL domain-like"/>
    <property type="match status" value="1"/>
</dbReference>
<protein>
    <submittedName>
        <fullName evidence="3">EAL domain-containing protein (Putative c-di-GMP-specific phosphodiesterase class I)</fullName>
    </submittedName>
</protein>
<evidence type="ECO:0000313" key="3">
    <source>
        <dbReference type="EMBL" id="NYJ06714.1"/>
    </source>
</evidence>
<dbReference type="Proteomes" id="UP000541969">
    <property type="component" value="Unassembled WGS sequence"/>
</dbReference>
<comment type="caution">
    <text evidence="3">The sequence shown here is derived from an EMBL/GenBank/DDBJ whole genome shotgun (WGS) entry which is preliminary data.</text>
</comment>